<gene>
    <name evidence="3" type="ORF">SASPL_132066</name>
</gene>
<reference evidence="3" key="1">
    <citation type="submission" date="2018-01" db="EMBL/GenBank/DDBJ databases">
        <authorList>
            <person name="Mao J.F."/>
        </authorList>
    </citation>
    <scope>NUCLEOTIDE SEQUENCE</scope>
    <source>
        <strain evidence="3">Huo1</strain>
        <tissue evidence="3">Leaf</tissue>
    </source>
</reference>
<protein>
    <submittedName>
        <fullName evidence="3">Uncharacterized protein</fullName>
    </submittedName>
</protein>
<dbReference type="AlphaFoldDB" id="A0A8X8XCA9"/>
<dbReference type="EMBL" id="PNBA02000011">
    <property type="protein sequence ID" value="KAG6409036.1"/>
    <property type="molecule type" value="Genomic_DNA"/>
</dbReference>
<dbReference type="PANTHER" id="PTHR47932">
    <property type="entry name" value="ATPASE EXPRESSION PROTEIN 3"/>
    <property type="match status" value="1"/>
</dbReference>
<evidence type="ECO:0000313" key="4">
    <source>
        <dbReference type="Proteomes" id="UP000298416"/>
    </source>
</evidence>
<comment type="caution">
    <text evidence="3">The sequence shown here is derived from an EMBL/GenBank/DDBJ whole genome shotgun (WGS) entry which is preliminary data.</text>
</comment>
<dbReference type="NCBIfam" id="TIGR00756">
    <property type="entry name" value="PPR"/>
    <property type="match status" value="3"/>
</dbReference>
<feature type="repeat" description="PPR" evidence="2">
    <location>
        <begin position="455"/>
        <end position="489"/>
    </location>
</feature>
<feature type="repeat" description="PPR" evidence="2">
    <location>
        <begin position="420"/>
        <end position="454"/>
    </location>
</feature>
<evidence type="ECO:0000256" key="1">
    <source>
        <dbReference type="ARBA" id="ARBA00022737"/>
    </source>
</evidence>
<proteinExistence type="predicted"/>
<organism evidence="3">
    <name type="scientific">Salvia splendens</name>
    <name type="common">Scarlet sage</name>
    <dbReference type="NCBI Taxonomy" id="180675"/>
    <lineage>
        <taxon>Eukaryota</taxon>
        <taxon>Viridiplantae</taxon>
        <taxon>Streptophyta</taxon>
        <taxon>Embryophyta</taxon>
        <taxon>Tracheophyta</taxon>
        <taxon>Spermatophyta</taxon>
        <taxon>Magnoliopsida</taxon>
        <taxon>eudicotyledons</taxon>
        <taxon>Gunneridae</taxon>
        <taxon>Pentapetalae</taxon>
        <taxon>asterids</taxon>
        <taxon>lamiids</taxon>
        <taxon>Lamiales</taxon>
        <taxon>Lamiaceae</taxon>
        <taxon>Nepetoideae</taxon>
        <taxon>Mentheae</taxon>
        <taxon>Salviinae</taxon>
        <taxon>Salvia</taxon>
        <taxon>Salvia subgen. Calosphace</taxon>
        <taxon>core Calosphace</taxon>
    </lineage>
</organism>
<dbReference type="Pfam" id="PF01535">
    <property type="entry name" value="PPR"/>
    <property type="match status" value="4"/>
</dbReference>
<dbReference type="GO" id="GO:0003729">
    <property type="term" value="F:mRNA binding"/>
    <property type="evidence" value="ECO:0007669"/>
    <property type="project" value="TreeGrafter"/>
</dbReference>
<accession>A0A8X8XCA9</accession>
<name>A0A8X8XCA9_SALSN</name>
<keyword evidence="1" id="KW-0677">Repeat</keyword>
<evidence type="ECO:0000256" key="2">
    <source>
        <dbReference type="PROSITE-ProRule" id="PRU00708"/>
    </source>
</evidence>
<dbReference type="PANTHER" id="PTHR47932:SF6">
    <property type="entry name" value="SMALL RIBOSOMAL SUBUNIT PROTEIN MS80 (RPPR6)"/>
    <property type="match status" value="1"/>
</dbReference>
<keyword evidence="4" id="KW-1185">Reference proteome</keyword>
<dbReference type="Gene3D" id="1.25.40.10">
    <property type="entry name" value="Tetratricopeptide repeat domain"/>
    <property type="match status" value="4"/>
</dbReference>
<reference evidence="3" key="2">
    <citation type="submission" date="2020-08" db="EMBL/GenBank/DDBJ databases">
        <title>Plant Genome Project.</title>
        <authorList>
            <person name="Zhang R.-G."/>
        </authorList>
    </citation>
    <scope>NUCLEOTIDE SEQUENCE</scope>
    <source>
        <strain evidence="3">Huo1</strain>
        <tissue evidence="3">Leaf</tissue>
    </source>
</reference>
<feature type="repeat" description="PPR" evidence="2">
    <location>
        <begin position="339"/>
        <end position="373"/>
    </location>
</feature>
<dbReference type="PROSITE" id="PS51375">
    <property type="entry name" value="PPR"/>
    <property type="match status" value="4"/>
</dbReference>
<dbReference type="InterPro" id="IPR002885">
    <property type="entry name" value="PPR_rpt"/>
</dbReference>
<evidence type="ECO:0000313" key="3">
    <source>
        <dbReference type="EMBL" id="KAG6409036.1"/>
    </source>
</evidence>
<sequence length="743" mass="83887">MTRRGYKIDNGTYSALLVDACKKGDLASLHFYLNLARKSNWLPEVKDGKAILRHLCKNELLRLCRQGFTGTACVLIDEFSKQASLSYYHIPYSRIVSGFCQEKRFAEAYKVLETMIPKGLPPPMDALTRLISHLCRTNYENAVELRNMCLRNQTSAQLPFHSAFVNGLCKLGRFEEAARIFMEVKGLVLDAEMCNSSITGYCQRNNLKKIRETLGDGKFSLALSLKELMLRVTCIPELVLYNILIFHISSRRKTLDTVIGALQTRGLQFDDTFNFVIRGLLLHKDVSHALHYLTTMMRKDLKPTNRTLRGVINSLCHEGELEPALNLSREMELRGWIHGSAIQNDIVEALLSKGRLHEAVGFLDRMVLKGLTPNHIKYDRKEAIRRPPATTASFKVLQWPKLDAALDFHKEMLCRDLKPSMTTWDTLISALSAGGRVVEAEDLLKSMIQLGETPQREAFNCVINRYRSEKNISKTSELLKVMQQKGYEPDFDTHWEEQLQNWLMQAYKTNVACNENLAKLQAGYLFLEIERWRNAHIAKNADAKVISLGIGDTTEPISEVITSAMSKVRGFLGQGQLESALKSCPNALINLISHPVNSTVPIAAEVFKNASIYDPRKLLGVTMLDVVREASLPIDTGGDKFLNQANSRWWDRSGSGKSWSRLSNSINGNNDFSSMLYLYLSFMKSHLRVSLNDQFAGNEPPVLRNQGGLGAEELRRWMDMDKIGLGKAKELALSIQKGVSFKK</sequence>
<dbReference type="InterPro" id="IPR011990">
    <property type="entry name" value="TPR-like_helical_dom_sf"/>
</dbReference>
<dbReference type="Proteomes" id="UP000298416">
    <property type="component" value="Unassembled WGS sequence"/>
</dbReference>
<dbReference type="InterPro" id="IPR015422">
    <property type="entry name" value="PyrdxlP-dep_Trfase_small"/>
</dbReference>
<feature type="repeat" description="PPR" evidence="2">
    <location>
        <begin position="88"/>
        <end position="122"/>
    </location>
</feature>
<dbReference type="Gene3D" id="3.90.1150.10">
    <property type="entry name" value="Aspartate Aminotransferase, domain 1"/>
    <property type="match status" value="1"/>
</dbReference>
<dbReference type="Gene3D" id="3.40.50.720">
    <property type="entry name" value="NAD(P)-binding Rossmann-like Domain"/>
    <property type="match status" value="1"/>
</dbReference>